<protein>
    <submittedName>
        <fullName evidence="11">PTS system, IIB component</fullName>
        <ecNumber evidence="11">2.7.1.-</ecNumber>
    </submittedName>
</protein>
<dbReference type="RefSeq" id="WP_014372812.1">
    <property type="nucleotide sequence ID" value="NZ_AP018492.1"/>
</dbReference>
<feature type="domain" description="PTS EIIB type-4" evidence="10">
    <location>
        <begin position="1"/>
        <end position="166"/>
    </location>
</feature>
<dbReference type="GO" id="GO:0008982">
    <property type="term" value="F:protein-N(PI)-phosphohistidine-sugar phosphotransferase activity"/>
    <property type="evidence" value="ECO:0007669"/>
    <property type="project" value="InterPro"/>
</dbReference>
<keyword evidence="2" id="KW-0813">Transport</keyword>
<reference evidence="11 12" key="1">
    <citation type="submission" date="2018-01" db="EMBL/GenBank/DDBJ databases">
        <title>Whole genome sequence of Melissococcus plutonius DAT561.</title>
        <authorList>
            <person name="Okumura K."/>
            <person name="Takamatsu D."/>
            <person name="Okura M."/>
        </authorList>
    </citation>
    <scope>NUCLEOTIDE SEQUENCE [LARGE SCALE GENOMIC DNA]</scope>
    <source>
        <strain evidence="11 12">DAT561</strain>
    </source>
</reference>
<organism evidence="11 12">
    <name type="scientific">Melissococcus plutonius</name>
    <dbReference type="NCBI Taxonomy" id="33970"/>
    <lineage>
        <taxon>Bacteria</taxon>
        <taxon>Bacillati</taxon>
        <taxon>Bacillota</taxon>
        <taxon>Bacilli</taxon>
        <taxon>Lactobacillales</taxon>
        <taxon>Enterococcaceae</taxon>
        <taxon>Melissococcus</taxon>
    </lineage>
</organism>
<proteinExistence type="predicted"/>
<dbReference type="SUPFAM" id="SSF52728">
    <property type="entry name" value="PTS IIb component"/>
    <property type="match status" value="1"/>
</dbReference>
<keyword evidence="6" id="KW-0598">Phosphotransferase system</keyword>
<keyword evidence="3" id="KW-0963">Cytoplasm</keyword>
<evidence type="ECO:0000313" key="11">
    <source>
        <dbReference type="EMBL" id="BBC60188.1"/>
    </source>
</evidence>
<evidence type="ECO:0000256" key="6">
    <source>
        <dbReference type="ARBA" id="ARBA00022683"/>
    </source>
</evidence>
<dbReference type="EMBL" id="AP018492">
    <property type="protein sequence ID" value="BBC60188.1"/>
    <property type="molecule type" value="Genomic_DNA"/>
</dbReference>
<dbReference type="Gene3D" id="3.40.35.10">
    <property type="entry name" value="Phosphotransferase system, sorbose subfamily IIB component"/>
    <property type="match status" value="1"/>
</dbReference>
<dbReference type="EC" id="2.7.1.-" evidence="11"/>
<dbReference type="GO" id="GO:0009401">
    <property type="term" value="P:phosphoenolpyruvate-dependent sugar phosphotransferase system"/>
    <property type="evidence" value="ECO:0007669"/>
    <property type="project" value="UniProtKB-KW"/>
</dbReference>
<evidence type="ECO:0000256" key="2">
    <source>
        <dbReference type="ARBA" id="ARBA00022448"/>
    </source>
</evidence>
<evidence type="ECO:0000256" key="5">
    <source>
        <dbReference type="ARBA" id="ARBA00022679"/>
    </source>
</evidence>
<dbReference type="GO" id="GO:0005737">
    <property type="term" value="C:cytoplasm"/>
    <property type="evidence" value="ECO:0007669"/>
    <property type="project" value="UniProtKB-SubCell"/>
</dbReference>
<keyword evidence="7" id="KW-0418">Kinase</keyword>
<comment type="subcellular location">
    <subcellularLocation>
        <location evidence="1">Cytoplasm</location>
    </subcellularLocation>
</comment>
<feature type="modified residue" description="Phosphohistidine; by EIIA" evidence="9">
    <location>
        <position position="16"/>
    </location>
</feature>
<dbReference type="InterPro" id="IPR036667">
    <property type="entry name" value="PTS_IIB_sorbose-sp_sf"/>
</dbReference>
<gene>
    <name evidence="11" type="ORF">DAT561_0016</name>
</gene>
<evidence type="ECO:0000256" key="7">
    <source>
        <dbReference type="ARBA" id="ARBA00022777"/>
    </source>
</evidence>
<keyword evidence="5 11" id="KW-0808">Transferase</keyword>
<dbReference type="GeneID" id="57042586"/>
<keyword evidence="4" id="KW-0762">Sugar transport</keyword>
<dbReference type="Pfam" id="PF03830">
    <property type="entry name" value="PTSIIB_sorb"/>
    <property type="match status" value="1"/>
</dbReference>
<evidence type="ECO:0000256" key="4">
    <source>
        <dbReference type="ARBA" id="ARBA00022597"/>
    </source>
</evidence>
<name>A0A2Z5Y054_9ENTE</name>
<sequence>MGMDIRLVRIDDRLLHGQVATVWTKATKINRILIVSDKVAEDTLRKNLLIQAAPPEVLVNILPIQKMIDIYLDERFDHFKAMLLFTNPTDVVRIIKGGIKITEINVGGMSFQIGKQMITNAIAVDQTDIAAFNYLHNQGIQLEIRKVVTDSRLDMMNLLKKENLVKDLQIN</sequence>
<dbReference type="InterPro" id="IPR004720">
    <property type="entry name" value="PTS_IIB_sorbose-sp"/>
</dbReference>
<dbReference type="PROSITE" id="PS51101">
    <property type="entry name" value="PTS_EIIB_TYPE_4"/>
    <property type="match status" value="1"/>
</dbReference>
<evidence type="ECO:0000256" key="1">
    <source>
        <dbReference type="ARBA" id="ARBA00004496"/>
    </source>
</evidence>
<dbReference type="InterPro" id="IPR018455">
    <property type="entry name" value="PTS_IIB_sorbose-sp_subgr"/>
</dbReference>
<accession>A0A2Z5Y054</accession>
<evidence type="ECO:0000256" key="3">
    <source>
        <dbReference type="ARBA" id="ARBA00022490"/>
    </source>
</evidence>
<evidence type="ECO:0000259" key="10">
    <source>
        <dbReference type="PROSITE" id="PS51101"/>
    </source>
</evidence>
<feature type="active site" description="Pros-phosphohistidine intermediate; for EIIB activity" evidence="8">
    <location>
        <position position="16"/>
    </location>
</feature>
<dbReference type="Proteomes" id="UP000269226">
    <property type="component" value="Chromosome"/>
</dbReference>
<evidence type="ECO:0000256" key="9">
    <source>
        <dbReference type="PIRSR" id="PIRSR618455-2"/>
    </source>
</evidence>
<dbReference type="AlphaFoldDB" id="A0A2Z5Y054"/>
<evidence type="ECO:0000313" key="12">
    <source>
        <dbReference type="Proteomes" id="UP000269226"/>
    </source>
</evidence>
<dbReference type="NCBIfam" id="TIGR00854">
    <property type="entry name" value="pts-sorbose"/>
    <property type="match status" value="1"/>
</dbReference>
<evidence type="ECO:0000256" key="8">
    <source>
        <dbReference type="PIRSR" id="PIRSR618455-1"/>
    </source>
</evidence>
<dbReference type="CDD" id="cd00001">
    <property type="entry name" value="PTS_IIB_man"/>
    <property type="match status" value="1"/>
</dbReference>
<dbReference type="GO" id="GO:0016301">
    <property type="term" value="F:kinase activity"/>
    <property type="evidence" value="ECO:0007669"/>
    <property type="project" value="UniProtKB-KW"/>
</dbReference>